<evidence type="ECO:0000259" key="3">
    <source>
        <dbReference type="PROSITE" id="PS50887"/>
    </source>
</evidence>
<feature type="domain" description="GGDEF" evidence="3">
    <location>
        <begin position="304"/>
        <end position="437"/>
    </location>
</feature>
<dbReference type="AlphaFoldDB" id="A0A923KNL9"/>
<dbReference type="EC" id="2.7.7.65" evidence="1"/>
<organism evidence="4 5">
    <name type="scientific">Undibacterium jejuense</name>
    <dbReference type="NCBI Taxonomy" id="1344949"/>
    <lineage>
        <taxon>Bacteria</taxon>
        <taxon>Pseudomonadati</taxon>
        <taxon>Pseudomonadota</taxon>
        <taxon>Betaproteobacteria</taxon>
        <taxon>Burkholderiales</taxon>
        <taxon>Oxalobacteraceae</taxon>
        <taxon>Undibacterium</taxon>
    </lineage>
</organism>
<dbReference type="Gene3D" id="3.30.70.270">
    <property type="match status" value="1"/>
</dbReference>
<comment type="caution">
    <text evidence="4">The sequence shown here is derived from an EMBL/GenBank/DDBJ whole genome shotgun (WGS) entry which is preliminary data.</text>
</comment>
<dbReference type="SMART" id="SM00267">
    <property type="entry name" value="GGDEF"/>
    <property type="match status" value="1"/>
</dbReference>
<dbReference type="InterPro" id="IPR029787">
    <property type="entry name" value="Nucleotide_cyclase"/>
</dbReference>
<evidence type="ECO:0000313" key="4">
    <source>
        <dbReference type="EMBL" id="MBC3861973.1"/>
    </source>
</evidence>
<dbReference type="InterPro" id="IPR050469">
    <property type="entry name" value="Diguanylate_Cyclase"/>
</dbReference>
<dbReference type="PROSITE" id="PS50887">
    <property type="entry name" value="GGDEF"/>
    <property type="match status" value="1"/>
</dbReference>
<dbReference type="PANTHER" id="PTHR45138:SF9">
    <property type="entry name" value="DIGUANYLATE CYCLASE DGCM-RELATED"/>
    <property type="match status" value="1"/>
</dbReference>
<reference evidence="4" key="1">
    <citation type="submission" date="2020-08" db="EMBL/GenBank/DDBJ databases">
        <title>Novel species isolated from subtropical streams in China.</title>
        <authorList>
            <person name="Lu H."/>
        </authorList>
    </citation>
    <scope>NUCLEOTIDE SEQUENCE</scope>
    <source>
        <strain evidence="4">KACC 12607</strain>
    </source>
</reference>
<keyword evidence="5" id="KW-1185">Reference proteome</keyword>
<dbReference type="SUPFAM" id="SSF55073">
    <property type="entry name" value="Nucleotide cyclase"/>
    <property type="match status" value="1"/>
</dbReference>
<dbReference type="RefSeq" id="WP_186911890.1">
    <property type="nucleotide sequence ID" value="NZ_JACOFV010000005.1"/>
</dbReference>
<dbReference type="CDD" id="cd01949">
    <property type="entry name" value="GGDEF"/>
    <property type="match status" value="1"/>
</dbReference>
<evidence type="ECO:0000256" key="1">
    <source>
        <dbReference type="ARBA" id="ARBA00012528"/>
    </source>
</evidence>
<evidence type="ECO:0000256" key="2">
    <source>
        <dbReference type="ARBA" id="ARBA00034247"/>
    </source>
</evidence>
<protein>
    <recommendedName>
        <fullName evidence="1">diguanylate cyclase</fullName>
        <ecNumber evidence="1">2.7.7.65</ecNumber>
    </recommendedName>
</protein>
<dbReference type="Proteomes" id="UP000634011">
    <property type="component" value="Unassembled WGS sequence"/>
</dbReference>
<dbReference type="Pfam" id="PF00990">
    <property type="entry name" value="GGDEF"/>
    <property type="match status" value="1"/>
</dbReference>
<dbReference type="EMBL" id="JACOFV010000005">
    <property type="protein sequence ID" value="MBC3861973.1"/>
    <property type="molecule type" value="Genomic_DNA"/>
</dbReference>
<name>A0A923KNL9_9BURK</name>
<comment type="catalytic activity">
    <reaction evidence="2">
        <text>2 GTP = 3',3'-c-di-GMP + 2 diphosphate</text>
        <dbReference type="Rhea" id="RHEA:24898"/>
        <dbReference type="ChEBI" id="CHEBI:33019"/>
        <dbReference type="ChEBI" id="CHEBI:37565"/>
        <dbReference type="ChEBI" id="CHEBI:58805"/>
        <dbReference type="EC" id="2.7.7.65"/>
    </reaction>
</comment>
<dbReference type="PANTHER" id="PTHR45138">
    <property type="entry name" value="REGULATORY COMPONENTS OF SENSORY TRANSDUCTION SYSTEM"/>
    <property type="match status" value="1"/>
</dbReference>
<proteinExistence type="predicted"/>
<dbReference type="InterPro" id="IPR000160">
    <property type="entry name" value="GGDEF_dom"/>
</dbReference>
<dbReference type="NCBIfam" id="TIGR00254">
    <property type="entry name" value="GGDEF"/>
    <property type="match status" value="1"/>
</dbReference>
<gene>
    <name evidence="4" type="ORF">H8K32_07690</name>
</gene>
<dbReference type="InterPro" id="IPR043128">
    <property type="entry name" value="Rev_trsase/Diguanyl_cyclase"/>
</dbReference>
<evidence type="ECO:0000313" key="5">
    <source>
        <dbReference type="Proteomes" id="UP000634011"/>
    </source>
</evidence>
<sequence length="443" mass="50275">MPEVVSIFKNKVLLLTQTFFIKDNKKELLLCAHKYDFDILFFDQMSDFVTAVQTSDGNDLFVIDLDVLYNMQNDMSQQRRQTMFLSDLLQRLPQSKHYVYLQTVRQGERFLLQQKLVESNCLAYAEKPITNDVLVDKLFNLFGKHKRGELNAIVYLGDTAPLDTTMLEENGVELIQCLDARALHLRVKETQPDIVLINEAQYLNTEALVGVLKKNIEFDPGRAIIMLQDESSPALARKALDSGFDEILNVTDIDVLTRQVLNRINKIRASKDLISRDRATGLLNKVGLQNKALDMIRRAARSEKSLAYGVIDIDKFKTINDTWGHYFGDIVIKRLSLILSAHLGEHDLLSRFGGEEFVAVFWDTDLEQGKRKLDEMRLAFGKVAFEVTPGEIKNFSFSGGVADFPSFKTENALFLQADAMLYQAKQGGRNQICIATPDLKDCA</sequence>
<dbReference type="GO" id="GO:0052621">
    <property type="term" value="F:diguanylate cyclase activity"/>
    <property type="evidence" value="ECO:0007669"/>
    <property type="project" value="UniProtKB-EC"/>
</dbReference>
<accession>A0A923KNL9</accession>